<feature type="compositionally biased region" description="Basic and acidic residues" evidence="1">
    <location>
        <begin position="409"/>
        <end position="428"/>
    </location>
</feature>
<sequence>MSKVIPRARITKPSSTTASQSSPTSQNTTPAVSSPPIAKEETTTITGVNSSSSQPSNVVTPSSSTNTSTTPEKRGNPSTTSRIKTSTNPPSQLQQQKEPVHSKTSSLDDDLQFLYSSAGFSLSKEQQAKFNRYSKRMVLKRKLEQFRLIAFVKQIFNNYVNPITLCIIYHRQNFGEYVMALFDDRDKLTDLYPLTNDKASVTICPNPITFTDLCLQINCNNDEEESKTFYFQCESEMQLLSIMSAFQKALLYNGQDAKYNKPSFHSLVSTYSQKKPKNGQQKTPIPFSWCDQYLARYSSNEDLDLKKTKNPLLNKLLGDDSSNDSTCLSSSPYGSLKYVSSSRGRFDEQDNHGGLASRHKTSYMSDHDDDDENNEEQIDSQHVDTYFQKTILPKTTTTHIVETRTSPQRNHEVTSVAHHDEPPPRHHQ</sequence>
<dbReference type="RefSeq" id="XP_044547404.1">
    <property type="nucleotide sequence ID" value="XM_044695933.1"/>
</dbReference>
<evidence type="ECO:0000256" key="1">
    <source>
        <dbReference type="SAM" id="MobiDB-lite"/>
    </source>
</evidence>
<name>A0AA88KJN4_NAELO</name>
<feature type="compositionally biased region" description="Low complexity" evidence="1">
    <location>
        <begin position="48"/>
        <end position="70"/>
    </location>
</feature>
<evidence type="ECO:0000313" key="2">
    <source>
        <dbReference type="EMBL" id="KAG2381725.1"/>
    </source>
</evidence>
<feature type="compositionally biased region" description="Low complexity" evidence="1">
    <location>
        <begin position="11"/>
        <end position="31"/>
    </location>
</feature>
<comment type="caution">
    <text evidence="2">The sequence shown here is derived from an EMBL/GenBank/DDBJ whole genome shotgun (WGS) entry which is preliminary data.</text>
</comment>
<dbReference type="AlphaFoldDB" id="A0AA88KJN4"/>
<proteinExistence type="predicted"/>
<protein>
    <submittedName>
        <fullName evidence="2">Uncharacterized protein</fullName>
    </submittedName>
</protein>
<gene>
    <name evidence="2" type="ORF">C9374_006109</name>
</gene>
<dbReference type="Proteomes" id="UP000816034">
    <property type="component" value="Unassembled WGS sequence"/>
</dbReference>
<dbReference type="EMBL" id="PYSW02000026">
    <property type="protein sequence ID" value="KAG2381725.1"/>
    <property type="molecule type" value="Genomic_DNA"/>
</dbReference>
<keyword evidence="3" id="KW-1185">Reference proteome</keyword>
<feature type="region of interest" description="Disordered" evidence="1">
    <location>
        <begin position="340"/>
        <end position="374"/>
    </location>
</feature>
<dbReference type="GeneID" id="68098563"/>
<accession>A0AA88KJN4</accession>
<feature type="compositionally biased region" description="Polar residues" evidence="1">
    <location>
        <begin position="393"/>
        <end position="408"/>
    </location>
</feature>
<feature type="region of interest" description="Disordered" evidence="1">
    <location>
        <begin position="390"/>
        <end position="428"/>
    </location>
</feature>
<feature type="compositionally biased region" description="Polar residues" evidence="1">
    <location>
        <begin position="76"/>
        <end position="105"/>
    </location>
</feature>
<evidence type="ECO:0000313" key="3">
    <source>
        <dbReference type="Proteomes" id="UP000816034"/>
    </source>
</evidence>
<reference evidence="2 3" key="1">
    <citation type="journal article" date="2018" name="BMC Genomics">
        <title>The genome of Naegleria lovaniensis, the basis for a comparative approach to unravel pathogenicity factors of the human pathogenic amoeba N. fowleri.</title>
        <authorList>
            <person name="Liechti N."/>
            <person name="Schurch N."/>
            <person name="Bruggmann R."/>
            <person name="Wittwer M."/>
        </authorList>
    </citation>
    <scope>NUCLEOTIDE SEQUENCE [LARGE SCALE GENOMIC DNA]</scope>
    <source>
        <strain evidence="2 3">ATCC 30569</strain>
    </source>
</reference>
<feature type="region of interest" description="Disordered" evidence="1">
    <location>
        <begin position="1"/>
        <end position="105"/>
    </location>
</feature>
<organism evidence="2 3">
    <name type="scientific">Naegleria lovaniensis</name>
    <name type="common">Amoeba</name>
    <dbReference type="NCBI Taxonomy" id="51637"/>
    <lineage>
        <taxon>Eukaryota</taxon>
        <taxon>Discoba</taxon>
        <taxon>Heterolobosea</taxon>
        <taxon>Tetramitia</taxon>
        <taxon>Eutetramitia</taxon>
        <taxon>Vahlkampfiidae</taxon>
        <taxon>Naegleria</taxon>
    </lineage>
</organism>